<dbReference type="EMBL" id="ACHA02000010">
    <property type="protein sequence ID" value="EFK58211.1"/>
    <property type="molecule type" value="Genomic_DNA"/>
</dbReference>
<dbReference type="AlphaFoldDB" id="D7VLU9"/>
<evidence type="ECO:0008006" key="3">
    <source>
        <dbReference type="Google" id="ProtNLM"/>
    </source>
</evidence>
<dbReference type="GeneID" id="95430130"/>
<dbReference type="STRING" id="525373.HMPREF0766_12203"/>
<name>D7VLU9_SPHSI</name>
<keyword evidence="2" id="KW-1185">Reference proteome</keyword>
<gene>
    <name evidence="1" type="ORF">HMPREF0766_12203</name>
</gene>
<proteinExistence type="predicted"/>
<organism evidence="1 2">
    <name type="scientific">Sphingobacterium spiritivorum ATCC 33861</name>
    <dbReference type="NCBI Taxonomy" id="525373"/>
    <lineage>
        <taxon>Bacteria</taxon>
        <taxon>Pseudomonadati</taxon>
        <taxon>Bacteroidota</taxon>
        <taxon>Sphingobacteriia</taxon>
        <taxon>Sphingobacteriales</taxon>
        <taxon>Sphingobacteriaceae</taxon>
        <taxon>Sphingobacterium</taxon>
    </lineage>
</organism>
<dbReference type="Proteomes" id="UP000006258">
    <property type="component" value="Unassembled WGS sequence"/>
</dbReference>
<evidence type="ECO:0000313" key="2">
    <source>
        <dbReference type="Proteomes" id="UP000006258"/>
    </source>
</evidence>
<reference evidence="1" key="1">
    <citation type="submission" date="2010-07" db="EMBL/GenBank/DDBJ databases">
        <authorList>
            <person name="Muzny D."/>
            <person name="Qin X."/>
            <person name="Buhay C."/>
            <person name="Dugan-Rocha S."/>
            <person name="Ding Y."/>
            <person name="Chen G."/>
            <person name="Hawes A."/>
            <person name="Holder M."/>
            <person name="Jhangiani S."/>
            <person name="Johnson A."/>
            <person name="Khan Z."/>
            <person name="Li Z."/>
            <person name="Liu W."/>
            <person name="Liu X."/>
            <person name="Perez L."/>
            <person name="Shen H."/>
            <person name="Wang Q."/>
            <person name="Watt J."/>
            <person name="Xi L."/>
            <person name="Xin Y."/>
            <person name="Zhou J."/>
            <person name="Deng J."/>
            <person name="Jiang H."/>
            <person name="Liu Y."/>
            <person name="Qu J."/>
            <person name="Song X.-Z."/>
            <person name="Zhang L."/>
            <person name="Villasana D."/>
            <person name="Johnson A."/>
            <person name="Liu J."/>
            <person name="Liyanage D."/>
            <person name="Lorensuhewa L."/>
            <person name="Robinson T."/>
            <person name="Song A."/>
            <person name="Song B.-B."/>
            <person name="Dinh H."/>
            <person name="Thornton R."/>
            <person name="Coyle M."/>
            <person name="Francisco L."/>
            <person name="Jackson L."/>
            <person name="Javaid M."/>
            <person name="Korchina V."/>
            <person name="Kovar C."/>
            <person name="Mata R."/>
            <person name="Mathew T."/>
            <person name="Ngo R."/>
            <person name="Nguyen L."/>
            <person name="Nguyen N."/>
            <person name="Okwuonu G."/>
            <person name="Ongeri F."/>
            <person name="Pham C."/>
            <person name="Simmons D."/>
            <person name="Wilczek-Boney K."/>
            <person name="Hale W."/>
            <person name="Jakkamsetti A."/>
            <person name="Pham P."/>
            <person name="Ruth R."/>
            <person name="San Lucas F."/>
            <person name="Warren J."/>
            <person name="Zhang J."/>
            <person name="Zhao Z."/>
            <person name="Zhou C."/>
            <person name="Zhu D."/>
            <person name="Lee S."/>
            <person name="Bess C."/>
            <person name="Blankenburg K."/>
            <person name="Forbes L."/>
            <person name="Fu Q."/>
            <person name="Gubbala S."/>
            <person name="Hirani K."/>
            <person name="Jayaseelan J.C."/>
            <person name="Lara F."/>
            <person name="Munidasa M."/>
            <person name="Palculict T."/>
            <person name="Patil S."/>
            <person name="Pu L.-L."/>
            <person name="Saada N."/>
            <person name="Tang L."/>
            <person name="Weissenberger G."/>
            <person name="Zhu Y."/>
            <person name="Hemphill L."/>
            <person name="Shang Y."/>
            <person name="Youmans B."/>
            <person name="Ayvaz T."/>
            <person name="Ross M."/>
            <person name="Santibanez J."/>
            <person name="Aqrawi P."/>
            <person name="Gross S."/>
            <person name="Joshi V."/>
            <person name="Fowler G."/>
            <person name="Nazareth L."/>
            <person name="Reid J."/>
            <person name="Worley K."/>
            <person name="Petrosino J."/>
            <person name="Highlander S."/>
            <person name="Gibbs R."/>
        </authorList>
    </citation>
    <scope>NUCLEOTIDE SEQUENCE [LARGE SCALE GENOMIC DNA]</scope>
    <source>
        <strain evidence="1">ATCC 33861</strain>
    </source>
</reference>
<dbReference type="RefSeq" id="WP_003001600.1">
    <property type="nucleotide sequence ID" value="NZ_GL379776.1"/>
</dbReference>
<comment type="caution">
    <text evidence="1">The sequence shown here is derived from an EMBL/GenBank/DDBJ whole genome shotgun (WGS) entry which is preliminary data.</text>
</comment>
<dbReference type="HOGENOM" id="CLU_134477_0_0_10"/>
<accession>D7VLU9</accession>
<evidence type="ECO:0000313" key="1">
    <source>
        <dbReference type="EMBL" id="EFK58211.1"/>
    </source>
</evidence>
<protein>
    <recommendedName>
        <fullName evidence="3">Lipoprotein</fullName>
    </recommendedName>
</protein>
<dbReference type="PROSITE" id="PS51257">
    <property type="entry name" value="PROKAR_LIPOPROTEIN"/>
    <property type="match status" value="1"/>
</dbReference>
<dbReference type="OrthoDB" id="9936779at2"/>
<sequence>MRTIFLITIVSLLFSSCERKEEKKRSNDFSFYLPDADLYITTSKRMEGDFYVMFSKTDSISRLSDSTDYIKCDIEDVPLIIVFDPINKDNIYIKYPYVEKINKKNLNIIKFKKNDFNNKFYHNGIGAGPNTLKNPYKKLYVIPTSYNITFQRDSSFNSQIIIKNGNMWGE</sequence>